<keyword evidence="2" id="KW-0677">Repeat</keyword>
<dbReference type="PANTHER" id="PTHR48054">
    <property type="entry name" value="RECEPTOR KINASE-LIKE PROTEIN XA21"/>
    <property type="match status" value="1"/>
</dbReference>
<dbReference type="Pfam" id="PF00560">
    <property type="entry name" value="LRR_1"/>
    <property type="match status" value="1"/>
</dbReference>
<evidence type="ECO:0000256" key="2">
    <source>
        <dbReference type="ARBA" id="ARBA00022737"/>
    </source>
</evidence>
<dbReference type="SMART" id="SM00369">
    <property type="entry name" value="LRR_TYP"/>
    <property type="match status" value="4"/>
</dbReference>
<dbReference type="PANTHER" id="PTHR48054:SF47">
    <property type="entry name" value="OS06G0179800 PROTEIN"/>
    <property type="match status" value="1"/>
</dbReference>
<evidence type="ECO:0000256" key="1">
    <source>
        <dbReference type="ARBA" id="ARBA00022614"/>
    </source>
</evidence>
<dbReference type="InterPro" id="IPR032675">
    <property type="entry name" value="LRR_dom_sf"/>
</dbReference>
<proteinExistence type="predicted"/>
<dbReference type="AlphaFoldDB" id="A0A9Q1GXS6"/>
<dbReference type="Proteomes" id="UP001153076">
    <property type="component" value="Unassembled WGS sequence"/>
</dbReference>
<dbReference type="Gene3D" id="3.80.10.10">
    <property type="entry name" value="Ribonuclease Inhibitor"/>
    <property type="match status" value="3"/>
</dbReference>
<dbReference type="EMBL" id="JAKOGI010001140">
    <property type="protein sequence ID" value="KAJ8427469.1"/>
    <property type="molecule type" value="Genomic_DNA"/>
</dbReference>
<comment type="caution">
    <text evidence="3">The sequence shown here is derived from an EMBL/GenBank/DDBJ whole genome shotgun (WGS) entry which is preliminary data.</text>
</comment>
<dbReference type="InterPro" id="IPR003591">
    <property type="entry name" value="Leu-rich_rpt_typical-subtyp"/>
</dbReference>
<accession>A0A9Q1GXS6</accession>
<organism evidence="3 4">
    <name type="scientific">Carnegiea gigantea</name>
    <dbReference type="NCBI Taxonomy" id="171969"/>
    <lineage>
        <taxon>Eukaryota</taxon>
        <taxon>Viridiplantae</taxon>
        <taxon>Streptophyta</taxon>
        <taxon>Embryophyta</taxon>
        <taxon>Tracheophyta</taxon>
        <taxon>Spermatophyta</taxon>
        <taxon>Magnoliopsida</taxon>
        <taxon>eudicotyledons</taxon>
        <taxon>Gunneridae</taxon>
        <taxon>Pentapetalae</taxon>
        <taxon>Caryophyllales</taxon>
        <taxon>Cactineae</taxon>
        <taxon>Cactaceae</taxon>
        <taxon>Cactoideae</taxon>
        <taxon>Echinocereeae</taxon>
        <taxon>Carnegiea</taxon>
    </lineage>
</organism>
<evidence type="ECO:0000313" key="3">
    <source>
        <dbReference type="EMBL" id="KAJ8427469.1"/>
    </source>
</evidence>
<protein>
    <submittedName>
        <fullName evidence="3">Uncharacterized protein</fullName>
    </submittedName>
</protein>
<evidence type="ECO:0000313" key="4">
    <source>
        <dbReference type="Proteomes" id="UP001153076"/>
    </source>
</evidence>
<name>A0A9Q1GXS6_9CARY</name>
<keyword evidence="1" id="KW-0433">Leucine-rich repeat</keyword>
<sequence length="328" mass="36406">MGMPQELQHLDIGNKSLTGKIPFAIFNISSLRFIRLSVNRLIGSLPNGLCNHLASVEDIRLSYNYVTGKIPITMAREFLTNGVPDSIGELPSLEELYLCGNQLTAASENQLSGQIPSNLSSCRKLQSLSLSYNAFSGQIPEGIGMLPVIQVLYLGRNYLTGISYMHNTSFNLQLNSSVGNLSSKSWLIRQGKLPRDVSSLALLTSVNAGRNNLDGNIWDSFCNLSRLEILVLDGNYLHGSIPRCVGYISPKSKVFVPRYHPISRMVKTRLLMKLRSTSKSECEESKPQSKHMIRHFDKAVQQLAHCHADVPPQQCGLKRTSLTMTLFP</sequence>
<gene>
    <name evidence="3" type="ORF">Cgig2_021879</name>
</gene>
<dbReference type="SUPFAM" id="SSF52058">
    <property type="entry name" value="L domain-like"/>
    <property type="match status" value="1"/>
</dbReference>
<reference evidence="3" key="1">
    <citation type="submission" date="2022-04" db="EMBL/GenBank/DDBJ databases">
        <title>Carnegiea gigantea Genome sequencing and assembly v2.</title>
        <authorList>
            <person name="Copetti D."/>
            <person name="Sanderson M.J."/>
            <person name="Burquez A."/>
            <person name="Wojciechowski M.F."/>
        </authorList>
    </citation>
    <scope>NUCLEOTIDE SEQUENCE</scope>
    <source>
        <strain evidence="3">SGP5-SGP5p</strain>
        <tissue evidence="3">Aerial part</tissue>
    </source>
</reference>
<dbReference type="OrthoDB" id="2105857at2759"/>
<dbReference type="InterPro" id="IPR052592">
    <property type="entry name" value="LRR-RLK"/>
</dbReference>
<keyword evidence="4" id="KW-1185">Reference proteome</keyword>
<dbReference type="InterPro" id="IPR001611">
    <property type="entry name" value="Leu-rich_rpt"/>
</dbReference>